<gene>
    <name evidence="3" type="ORF">NPIL_675461</name>
</gene>
<dbReference type="Proteomes" id="UP000887013">
    <property type="component" value="Unassembled WGS sequence"/>
</dbReference>
<evidence type="ECO:0000259" key="2">
    <source>
        <dbReference type="PROSITE" id="PS00028"/>
    </source>
</evidence>
<dbReference type="PROSITE" id="PS00028">
    <property type="entry name" value="ZINC_FINGER_C2H2_1"/>
    <property type="match status" value="1"/>
</dbReference>
<organism evidence="3 4">
    <name type="scientific">Nephila pilipes</name>
    <name type="common">Giant wood spider</name>
    <name type="synonym">Nephila maculata</name>
    <dbReference type="NCBI Taxonomy" id="299642"/>
    <lineage>
        <taxon>Eukaryota</taxon>
        <taxon>Metazoa</taxon>
        <taxon>Ecdysozoa</taxon>
        <taxon>Arthropoda</taxon>
        <taxon>Chelicerata</taxon>
        <taxon>Arachnida</taxon>
        <taxon>Araneae</taxon>
        <taxon>Araneomorphae</taxon>
        <taxon>Entelegynae</taxon>
        <taxon>Araneoidea</taxon>
        <taxon>Nephilidae</taxon>
        <taxon>Nephila</taxon>
    </lineage>
</organism>
<sequence length="169" mass="18144">MSNPDSTETSSLSGTKTTDCCRKTKSSTPVALRTRLCSQLSYDSAAQIGQCKLCPASFSSPSRLRVHLLNHKPNAKRKKALMALDIIFGLPKSTTGKNLKTQSQSIPSNTITDTPILTTLSQPLPTSLFPEDVCPGISSPSTREISSLQTATSSKENSNFDLVLPPFAQ</sequence>
<dbReference type="AlphaFoldDB" id="A0A8X6U7L6"/>
<name>A0A8X6U7L6_NEPPI</name>
<evidence type="ECO:0000313" key="3">
    <source>
        <dbReference type="EMBL" id="GFT89365.1"/>
    </source>
</evidence>
<proteinExistence type="predicted"/>
<evidence type="ECO:0000256" key="1">
    <source>
        <dbReference type="SAM" id="MobiDB-lite"/>
    </source>
</evidence>
<feature type="non-terminal residue" evidence="3">
    <location>
        <position position="169"/>
    </location>
</feature>
<feature type="region of interest" description="Disordered" evidence="1">
    <location>
        <begin position="1"/>
        <end position="22"/>
    </location>
</feature>
<protein>
    <recommendedName>
        <fullName evidence="2">C2H2-type domain-containing protein</fullName>
    </recommendedName>
</protein>
<evidence type="ECO:0000313" key="4">
    <source>
        <dbReference type="Proteomes" id="UP000887013"/>
    </source>
</evidence>
<accession>A0A8X6U7L6</accession>
<comment type="caution">
    <text evidence="3">The sequence shown here is derived from an EMBL/GenBank/DDBJ whole genome shotgun (WGS) entry which is preliminary data.</text>
</comment>
<feature type="domain" description="C2H2-type" evidence="2">
    <location>
        <begin position="51"/>
        <end position="71"/>
    </location>
</feature>
<keyword evidence="4" id="KW-1185">Reference proteome</keyword>
<dbReference type="InterPro" id="IPR013087">
    <property type="entry name" value="Znf_C2H2_type"/>
</dbReference>
<reference evidence="3" key="1">
    <citation type="submission" date="2020-08" db="EMBL/GenBank/DDBJ databases">
        <title>Multicomponent nature underlies the extraordinary mechanical properties of spider dragline silk.</title>
        <authorList>
            <person name="Kono N."/>
            <person name="Nakamura H."/>
            <person name="Mori M."/>
            <person name="Yoshida Y."/>
            <person name="Ohtoshi R."/>
            <person name="Malay A.D."/>
            <person name="Moran D.A.P."/>
            <person name="Tomita M."/>
            <person name="Numata K."/>
            <person name="Arakawa K."/>
        </authorList>
    </citation>
    <scope>NUCLEOTIDE SEQUENCE</scope>
</reference>
<feature type="compositionally biased region" description="Polar residues" evidence="1">
    <location>
        <begin position="1"/>
        <end position="18"/>
    </location>
</feature>
<dbReference type="EMBL" id="BMAW01024755">
    <property type="protein sequence ID" value="GFT89365.1"/>
    <property type="molecule type" value="Genomic_DNA"/>
</dbReference>